<feature type="disulfide bond" evidence="4">
    <location>
        <begin position="812"/>
        <end position="822"/>
    </location>
</feature>
<gene>
    <name evidence="11" type="ORF">FNF28_00625</name>
    <name evidence="10" type="ORF">FNF31_00701</name>
</gene>
<accession>A0A5A8E1S2</accession>
<dbReference type="InterPro" id="IPR011042">
    <property type="entry name" value="6-blade_b-propeller_TolB-like"/>
</dbReference>
<evidence type="ECO:0000256" key="6">
    <source>
        <dbReference type="SAM" id="Phobius"/>
    </source>
</evidence>
<feature type="disulfide bond" evidence="4">
    <location>
        <begin position="1402"/>
        <end position="1411"/>
    </location>
</feature>
<dbReference type="Gene3D" id="2.120.10.30">
    <property type="entry name" value="TolB, C-terminal domain"/>
    <property type="match status" value="3"/>
</dbReference>
<feature type="region of interest" description="Disordered" evidence="5">
    <location>
        <begin position="349"/>
        <end position="371"/>
    </location>
</feature>
<evidence type="ECO:0000313" key="13">
    <source>
        <dbReference type="Proteomes" id="UP000325113"/>
    </source>
</evidence>
<dbReference type="Pfam" id="PF03815">
    <property type="entry name" value="LCCL"/>
    <property type="match status" value="1"/>
</dbReference>
<keyword evidence="1 7" id="KW-0732">Signal</keyword>
<dbReference type="PROSITE" id="PS01186">
    <property type="entry name" value="EGF_2"/>
    <property type="match status" value="5"/>
</dbReference>
<reference evidence="12 13" key="1">
    <citation type="submission" date="2019-07" db="EMBL/GenBank/DDBJ databases">
        <title>Genomes of Cafeteria roenbergensis.</title>
        <authorList>
            <person name="Fischer M.G."/>
            <person name="Hackl T."/>
            <person name="Roman M."/>
        </authorList>
    </citation>
    <scope>NUCLEOTIDE SEQUENCE [LARGE SCALE GENOMIC DNA]</scope>
    <source>
        <strain evidence="10 13">Cflag</strain>
        <strain evidence="11 12">RCC970-E3</strain>
    </source>
</reference>
<dbReference type="EMBL" id="VLTM01000004">
    <property type="protein sequence ID" value="KAA0167766.1"/>
    <property type="molecule type" value="Genomic_DNA"/>
</dbReference>
<protein>
    <recommendedName>
        <fullName evidence="14">EGF-like domain-containing protein</fullName>
    </recommendedName>
</protein>
<feature type="disulfide bond" evidence="4">
    <location>
        <begin position="958"/>
        <end position="967"/>
    </location>
</feature>
<dbReference type="InterPro" id="IPR004043">
    <property type="entry name" value="LCCL"/>
</dbReference>
<evidence type="ECO:0000259" key="8">
    <source>
        <dbReference type="PROSITE" id="PS50026"/>
    </source>
</evidence>
<proteinExistence type="predicted"/>
<evidence type="ECO:0000313" key="11">
    <source>
        <dbReference type="EMBL" id="KAA0171692.1"/>
    </source>
</evidence>
<evidence type="ECO:0000256" key="7">
    <source>
        <dbReference type="SAM" id="SignalP"/>
    </source>
</evidence>
<keyword evidence="6" id="KW-0812">Transmembrane</keyword>
<dbReference type="PROSITE" id="PS50820">
    <property type="entry name" value="LCCL"/>
    <property type="match status" value="1"/>
</dbReference>
<dbReference type="Pfam" id="PF25024">
    <property type="entry name" value="EGF_TEN"/>
    <property type="match status" value="1"/>
</dbReference>
<organism evidence="11 12">
    <name type="scientific">Cafeteria roenbergensis</name>
    <name type="common">Marine flagellate</name>
    <dbReference type="NCBI Taxonomy" id="33653"/>
    <lineage>
        <taxon>Eukaryota</taxon>
        <taxon>Sar</taxon>
        <taxon>Stramenopiles</taxon>
        <taxon>Bigyra</taxon>
        <taxon>Opalozoa</taxon>
        <taxon>Bicosoecida</taxon>
        <taxon>Cafeteriaceae</taxon>
        <taxon>Cafeteria</taxon>
    </lineage>
</organism>
<keyword evidence="6" id="KW-1133">Transmembrane helix</keyword>
<evidence type="ECO:0000256" key="5">
    <source>
        <dbReference type="SAM" id="MobiDB-lite"/>
    </source>
</evidence>
<dbReference type="SMART" id="SM00181">
    <property type="entry name" value="EGF"/>
    <property type="match status" value="9"/>
</dbReference>
<keyword evidence="3 4" id="KW-1015">Disulfide bond</keyword>
<dbReference type="PROSITE" id="PS50026">
    <property type="entry name" value="EGF_3"/>
    <property type="match status" value="4"/>
</dbReference>
<dbReference type="SMART" id="SM00603">
    <property type="entry name" value="LCCL"/>
    <property type="match status" value="1"/>
</dbReference>
<dbReference type="PANTHER" id="PTHR14949">
    <property type="entry name" value="EGF-LIKE-DOMAIN, MULTIPLE 7, 8"/>
    <property type="match status" value="1"/>
</dbReference>
<comment type="caution">
    <text evidence="11">The sequence shown here is derived from an EMBL/GenBank/DDBJ whole genome shotgun (WGS) entry which is preliminary data.</text>
</comment>
<dbReference type="Proteomes" id="UP000325113">
    <property type="component" value="Unassembled WGS sequence"/>
</dbReference>
<feature type="domain" description="EGF-like" evidence="8">
    <location>
        <begin position="1298"/>
        <end position="1334"/>
    </location>
</feature>
<dbReference type="Gene3D" id="2.10.25.10">
    <property type="entry name" value="Laminin"/>
    <property type="match status" value="8"/>
</dbReference>
<feature type="signal peptide" evidence="7">
    <location>
        <begin position="1"/>
        <end position="15"/>
    </location>
</feature>
<dbReference type="SUPFAM" id="SSF63825">
    <property type="entry name" value="YWTD domain"/>
    <property type="match status" value="1"/>
</dbReference>
<dbReference type="Pfam" id="PF01436">
    <property type="entry name" value="NHL"/>
    <property type="match status" value="1"/>
</dbReference>
<feature type="disulfide bond" evidence="4">
    <location>
        <begin position="830"/>
        <end position="839"/>
    </location>
</feature>
<evidence type="ECO:0000256" key="4">
    <source>
        <dbReference type="PROSITE-ProRule" id="PRU00076"/>
    </source>
</evidence>
<evidence type="ECO:0008006" key="14">
    <source>
        <dbReference type="Google" id="ProtNLM"/>
    </source>
</evidence>
<dbReference type="EMBL" id="VLTL01000005">
    <property type="protein sequence ID" value="KAA0171692.1"/>
    <property type="molecule type" value="Genomic_DNA"/>
</dbReference>
<feature type="domain" description="LCCL" evidence="9">
    <location>
        <begin position="627"/>
        <end position="695"/>
    </location>
</feature>
<feature type="chain" id="PRO_5036365962" description="EGF-like domain-containing protein" evidence="7">
    <location>
        <begin position="16"/>
        <end position="1905"/>
    </location>
</feature>
<evidence type="ECO:0000256" key="1">
    <source>
        <dbReference type="ARBA" id="ARBA00022729"/>
    </source>
</evidence>
<keyword evidence="6" id="KW-0472">Membrane</keyword>
<feature type="domain" description="EGF-like" evidence="8">
    <location>
        <begin position="808"/>
        <end position="840"/>
    </location>
</feature>
<feature type="domain" description="EGF-like" evidence="8">
    <location>
        <begin position="1379"/>
        <end position="1412"/>
    </location>
</feature>
<evidence type="ECO:0000313" key="12">
    <source>
        <dbReference type="Proteomes" id="UP000324907"/>
    </source>
</evidence>
<dbReference type="SUPFAM" id="SSF69848">
    <property type="entry name" value="LCCL domain"/>
    <property type="match status" value="1"/>
</dbReference>
<dbReference type="Gene3D" id="2.170.130.20">
    <property type="entry name" value="LCCL-like domain"/>
    <property type="match status" value="1"/>
</dbReference>
<dbReference type="PANTHER" id="PTHR14949:SF56">
    <property type="entry name" value="EGF-LIKE-DOMAIN, MULTIPLE 7"/>
    <property type="match status" value="1"/>
</dbReference>
<dbReference type="InterPro" id="IPR001258">
    <property type="entry name" value="NHL_repeat"/>
</dbReference>
<evidence type="ECO:0000313" key="10">
    <source>
        <dbReference type="EMBL" id="KAA0167766.1"/>
    </source>
</evidence>
<keyword evidence="2" id="KW-0677">Repeat</keyword>
<dbReference type="InterPro" id="IPR050969">
    <property type="entry name" value="Dev_Signal_Modulators"/>
</dbReference>
<feature type="transmembrane region" description="Helical" evidence="6">
    <location>
        <begin position="1849"/>
        <end position="1869"/>
    </location>
</feature>
<feature type="disulfide bond" evidence="4">
    <location>
        <begin position="940"/>
        <end position="950"/>
    </location>
</feature>
<dbReference type="InterPro" id="IPR036609">
    <property type="entry name" value="LCCL_sf"/>
</dbReference>
<dbReference type="InterPro" id="IPR000742">
    <property type="entry name" value="EGF"/>
</dbReference>
<sequence length="1905" mass="202991">MLALALALSPSPAAAWRAQLPWTEKHWCESVVDPVWPFAYAKGPVSTFPEEHKGRTSSSFQDMRHTCEQHGARTKCHICEDIACGSPPTQTCSYQIQGVDLASLPPNVPVITDTPFAVGGAVSHRNDFASAERVCVLLAGGDCLTDAQTDYAACPVRCWGEGAPGRPKPGPHGWNYDPLVGMPQGRLYSVAGGGPGASYGLGSASGTTPAAGDGVPGLRDGPASQARFRFPSAVAVANDGAVFVADTGNHAVRRIDPITAEVTTVAGLRDAQGRPLAGYADGPGQLASFSSPSGITVWHDCAGAACSVVVVVADTYNHVIREIRGADTASAAAGGVDLSAVVVRTVAGGGSHLPPNSEKQGLRDGPATEARFDTPHGVVADSAGHIFVADTLNFVIRHISPAGEVRTLAGQVVRSPLEGAGCPAPCVTGVQGYRDGSREHARFWHPYDVALGEDATVLVADGDRLRRITRAGSFSAPSVSSIQGIDSYDRVVTLAGGLDDGEQDGISQRARLDKPRGVAMTADGRMYLADSSSCRIRRVTPADHVARPVSCAARLVDVWRPRGCESYDPDVDSTGEMASPLSGNVHYNRDNEDINGRSLPANCLGASPPDVGLTSARVTSGPYSGTDSMALDVQEDTSDLSTVRISCPAACSSAAGVVEGDGLYSETSSLCLAAAHAGAMDLAAGGLVTVTLHRGWGAEFAGRGAPGFGQGALPGSPSGGVTSLDLVGASRTFAVARYNLSLVEVETVAGAANAPLDNACGYSDTQPPAAARLGGPTGVAVRPAALGLNGTGESLVIADASAHAIRALTASCARPCENGGVCAGAELCECSPGWAGVDCTTPVCSASCGSRQICTGPDTCTCKPGYTGFPACDTPMCVQTCVNGACTAPDTCGCDIGWFDANCTTPMCSMTCGNGGNCTAPDTCTCPKEWTGIDCRTPVCDQTCLNGATCVAPNTCMCEPGWSGHDCSKPICNQGFFEADPIPEHSAPSPWREPGWERYTPCELEEWCASTHEFDCLQLEKEFVDIPVPPVRSLTGRASVPPRCMLLELDVSAVTFFRYETEYDNVTGYWRRAPLRPYGWGPSNTSHVWSSPSASASDRQLALAQFQRETQGVYVCANGGNCTAPGVCKCAPGWAGFDCRTPVCDIGYFFRDRVSLHPLTTGQGTYSCSERAVTVWENPRTAWKFRGYVHEHPNYYSRFMDDAIGWVSVHEHKPPLGDATMEGWRRDGWWERVPGTEWLPEINCVTRFNRTCPADVNKTRDLDSGALTTPTTNTTFSFLPRVVFTDKRVISDGRWVAPGGECVDQVLLGCFNGGTCVGPNTCQCAPGWEGHDCTLPICEQTVAELTNVSDVYLPETIVRADGVNRGGAEPLNPAPLLGTDREVQFRQCPNRGNCTLPDTCTCEKGWSGYNCTIPLCAQECFNGGVCTAPDTCTCVQHQNTFRDLRGEPYFRRSDGDPQLTGWTGYDCNTPICVQAERWVRNDEEGNERFVATTNDGVTFQGGCSPPTRFTPPSRVRVSADLCGREEWYQGSWDNPWDNDRATSFKAEGRKQRVNHPNFVQVDASTWVEGDKITGEGIYACFNGGSCVAPDTCECEAGRWEGFDCNVPICSYTDLFGLQRGCKHGVCAAPDECDCPQEPSLLPIVHPDMELAQENTGWMGDDCSIPVCVQGFFDPDCRDVAPGGSEGVAALGQGCWRCANGGNCTAPDVCECPPEWTGFDCRTPVCTQHATREIIAELDTVDPAKISAFELDPCGTNRLQTFNGVQTGRGNCSAPDTCTCLCKQRTWLDADGNLVEEPWTDLFNRPIPAGYIFGDSDCLDGFQGSLNPDGSFRTCHLTIYVPTWFERNTLLIIIVTASTVFVLALVYLFVRRRLHQRFLAMRAEKRRSRRSTDSAGSSVTKTAFAA</sequence>
<evidence type="ECO:0000259" key="9">
    <source>
        <dbReference type="PROSITE" id="PS50820"/>
    </source>
</evidence>
<dbReference type="Proteomes" id="UP000324907">
    <property type="component" value="Unassembled WGS sequence"/>
</dbReference>
<comment type="caution">
    <text evidence="4">Lacks conserved residue(s) required for the propagation of feature annotation.</text>
</comment>
<dbReference type="PROSITE" id="PS00022">
    <property type="entry name" value="EGF_1"/>
    <property type="match status" value="6"/>
</dbReference>
<evidence type="ECO:0000256" key="2">
    <source>
        <dbReference type="ARBA" id="ARBA00022737"/>
    </source>
</evidence>
<keyword evidence="4" id="KW-0245">EGF-like domain</keyword>
<evidence type="ECO:0000256" key="3">
    <source>
        <dbReference type="ARBA" id="ARBA00023157"/>
    </source>
</evidence>
<name>A0A5A8E1S2_CAFRO</name>
<feature type="disulfide bond" evidence="4">
    <location>
        <begin position="1324"/>
        <end position="1333"/>
    </location>
</feature>
<feature type="domain" description="EGF-like" evidence="8">
    <location>
        <begin position="936"/>
        <end position="968"/>
    </location>
</feature>